<dbReference type="Proteomes" id="UP000887159">
    <property type="component" value="Unassembled WGS sequence"/>
</dbReference>
<dbReference type="EMBL" id="BMAU01021206">
    <property type="protein sequence ID" value="GFX99255.1"/>
    <property type="molecule type" value="Genomic_DNA"/>
</dbReference>
<dbReference type="Gene3D" id="3.30.420.10">
    <property type="entry name" value="Ribonuclease H-like superfamily/Ribonuclease H"/>
    <property type="match status" value="1"/>
</dbReference>
<reference evidence="1" key="1">
    <citation type="submission" date="2020-08" db="EMBL/GenBank/DDBJ databases">
        <title>Multicomponent nature underlies the extraordinary mechanical properties of spider dragline silk.</title>
        <authorList>
            <person name="Kono N."/>
            <person name="Nakamura H."/>
            <person name="Mori M."/>
            <person name="Yoshida Y."/>
            <person name="Ohtoshi R."/>
            <person name="Malay A.D."/>
            <person name="Moran D.A.P."/>
            <person name="Tomita M."/>
            <person name="Numata K."/>
            <person name="Arakawa K."/>
        </authorList>
    </citation>
    <scope>NUCLEOTIDE SEQUENCE</scope>
</reference>
<dbReference type="InterPro" id="IPR036397">
    <property type="entry name" value="RNaseH_sf"/>
</dbReference>
<comment type="caution">
    <text evidence="1">The sequence shown here is derived from an EMBL/GenBank/DDBJ whole genome shotgun (WGS) entry which is preliminary data.</text>
</comment>
<proteinExistence type="predicted"/>
<keyword evidence="2" id="KW-1185">Reference proteome</keyword>
<organism evidence="1 2">
    <name type="scientific">Trichonephila clavipes</name>
    <name type="common">Golden silk orbweaver</name>
    <name type="synonym">Nephila clavipes</name>
    <dbReference type="NCBI Taxonomy" id="2585209"/>
    <lineage>
        <taxon>Eukaryota</taxon>
        <taxon>Metazoa</taxon>
        <taxon>Ecdysozoa</taxon>
        <taxon>Arthropoda</taxon>
        <taxon>Chelicerata</taxon>
        <taxon>Arachnida</taxon>
        <taxon>Araneae</taxon>
        <taxon>Araneomorphae</taxon>
        <taxon>Entelegynae</taxon>
        <taxon>Araneoidea</taxon>
        <taxon>Nephilidae</taxon>
        <taxon>Trichonephila</taxon>
    </lineage>
</organism>
<sequence length="163" mass="18685">MSTIVRRPRQSRTKATTFEKDQYLTKNANRHSDITAKEFYRDFAAATGKTISRQTSQEHASWGNQEWRRVLFTDESRFSTNSNSRRVFISREPVTHYHHSNIREHDRIGGSGTPVWGGIILDGRTPLHIFDAGSVTAPDEALEPNVRLYRGAIGQDFTFMDNK</sequence>
<accession>A0A8X6RZD5</accession>
<gene>
    <name evidence="1" type="primary">tc1a_134</name>
    <name evidence="1" type="ORF">TNCV_2494361</name>
</gene>
<dbReference type="AlphaFoldDB" id="A0A8X6RZD5"/>
<evidence type="ECO:0000313" key="2">
    <source>
        <dbReference type="Proteomes" id="UP000887159"/>
    </source>
</evidence>
<name>A0A8X6RZD5_TRICX</name>
<dbReference type="GO" id="GO:0003676">
    <property type="term" value="F:nucleic acid binding"/>
    <property type="evidence" value="ECO:0007669"/>
    <property type="project" value="InterPro"/>
</dbReference>
<evidence type="ECO:0000313" key="1">
    <source>
        <dbReference type="EMBL" id="GFX99255.1"/>
    </source>
</evidence>
<protein>
    <submittedName>
        <fullName evidence="1">Transposable element Tc1 transposase</fullName>
    </submittedName>
</protein>